<feature type="region of interest" description="Disordered" evidence="1">
    <location>
        <begin position="1"/>
        <end position="20"/>
    </location>
</feature>
<organism evidence="2 3">
    <name type="scientific">Pan troglodytes</name>
    <name type="common">Chimpanzee</name>
    <dbReference type="NCBI Taxonomy" id="9598"/>
    <lineage>
        <taxon>Eukaryota</taxon>
        <taxon>Metazoa</taxon>
        <taxon>Chordata</taxon>
        <taxon>Craniata</taxon>
        <taxon>Vertebrata</taxon>
        <taxon>Euteleostomi</taxon>
        <taxon>Mammalia</taxon>
        <taxon>Eutheria</taxon>
        <taxon>Euarchontoglires</taxon>
        <taxon>Primates</taxon>
        <taxon>Haplorrhini</taxon>
        <taxon>Catarrhini</taxon>
        <taxon>Hominidae</taxon>
        <taxon>Pan</taxon>
    </lineage>
</organism>
<name>A0A2J8L7C2_PANTR</name>
<sequence>MSLQLEAFQGWPRRPQGPGVACKGREQLFSRKDPKGSKAKGAICFPTDSEDKQEKCPVSPILLVLIFQ</sequence>
<dbReference type="EMBL" id="NBAG03000304">
    <property type="protein sequence ID" value="PNI43163.1"/>
    <property type="molecule type" value="Genomic_DNA"/>
</dbReference>
<comment type="caution">
    <text evidence="2">The sequence shown here is derived from an EMBL/GenBank/DDBJ whole genome shotgun (WGS) entry which is preliminary data.</text>
</comment>
<accession>A0A2J8L7C2</accession>
<protein>
    <submittedName>
        <fullName evidence="2">SPATA8 isoform 4</fullName>
    </submittedName>
</protein>
<evidence type="ECO:0000313" key="2">
    <source>
        <dbReference type="EMBL" id="PNI43163.1"/>
    </source>
</evidence>
<evidence type="ECO:0000313" key="3">
    <source>
        <dbReference type="Proteomes" id="UP000236370"/>
    </source>
</evidence>
<reference evidence="2 3" key="1">
    <citation type="submission" date="2017-12" db="EMBL/GenBank/DDBJ databases">
        <title>High-resolution comparative analysis of great ape genomes.</title>
        <authorList>
            <person name="Pollen A."/>
            <person name="Hastie A."/>
            <person name="Hormozdiari F."/>
            <person name="Dougherty M."/>
            <person name="Liu R."/>
            <person name="Chaisson M."/>
            <person name="Hoppe E."/>
            <person name="Hill C."/>
            <person name="Pang A."/>
            <person name="Hillier L."/>
            <person name="Baker C."/>
            <person name="Armstrong J."/>
            <person name="Shendure J."/>
            <person name="Paten B."/>
            <person name="Wilson R."/>
            <person name="Chao H."/>
            <person name="Schneider V."/>
            <person name="Ventura M."/>
            <person name="Kronenberg Z."/>
            <person name="Murali S."/>
            <person name="Gordon D."/>
            <person name="Cantsilieris S."/>
            <person name="Munson K."/>
            <person name="Nelson B."/>
            <person name="Raja A."/>
            <person name="Underwood J."/>
            <person name="Diekhans M."/>
            <person name="Fiddes I."/>
            <person name="Haussler D."/>
            <person name="Eichler E."/>
        </authorList>
    </citation>
    <scope>NUCLEOTIDE SEQUENCE [LARGE SCALE GENOMIC DNA]</scope>
    <source>
        <strain evidence="2">Yerkes chimp pedigree #C0471</strain>
    </source>
</reference>
<proteinExistence type="predicted"/>
<dbReference type="AlphaFoldDB" id="A0A2J8L7C2"/>
<gene>
    <name evidence="2" type="ORF">CK820_G0031908</name>
</gene>
<evidence type="ECO:0000256" key="1">
    <source>
        <dbReference type="SAM" id="MobiDB-lite"/>
    </source>
</evidence>
<dbReference type="Proteomes" id="UP000236370">
    <property type="component" value="Unassembled WGS sequence"/>
</dbReference>